<feature type="domain" description="Glycoside hydrolase family 29 N-terminal" evidence="7">
    <location>
        <begin position="14"/>
        <end position="295"/>
    </location>
</feature>
<evidence type="ECO:0000313" key="8">
    <source>
        <dbReference type="EMBL" id="MEO3940363.1"/>
    </source>
</evidence>
<reference evidence="8 9" key="1">
    <citation type="journal article" date="2024" name="Appl. Microbiol. Biotechnol.">
        <title>Biosynthetic gene clusters with biotechnological applications in novel Antarctic isolates from Actinomycetota.</title>
        <authorList>
            <person name="Bruna P."/>
            <person name="Nunez-Montero K."/>
            <person name="Contreras M.J."/>
            <person name="Leal K."/>
            <person name="Garcia M."/>
            <person name="Abanto M."/>
            <person name="Barrientos L."/>
        </authorList>
    </citation>
    <scope>NUCLEOTIDE SEQUENCE [LARGE SCALE GENOMIC DNA]</scope>
    <source>
        <strain evidence="8 9">Se16.17</strain>
    </source>
</reference>
<dbReference type="SUPFAM" id="SSF51445">
    <property type="entry name" value="(Trans)glycosidases"/>
    <property type="match status" value="1"/>
</dbReference>
<keyword evidence="9" id="KW-1185">Reference proteome</keyword>
<organism evidence="8 9">
    <name type="scientific">Paenarthrobacter nicotinovorans</name>
    <name type="common">Arthrobacter nicotinovorans</name>
    <dbReference type="NCBI Taxonomy" id="29320"/>
    <lineage>
        <taxon>Bacteria</taxon>
        <taxon>Bacillati</taxon>
        <taxon>Actinomycetota</taxon>
        <taxon>Actinomycetes</taxon>
        <taxon>Micrococcales</taxon>
        <taxon>Micrococcaceae</taxon>
        <taxon>Paenarthrobacter</taxon>
    </lineage>
</organism>
<evidence type="ECO:0000259" key="7">
    <source>
        <dbReference type="Pfam" id="PF01120"/>
    </source>
</evidence>
<gene>
    <name evidence="8" type="ORF">V3C41_04700</name>
</gene>
<dbReference type="Gene3D" id="2.60.120.260">
    <property type="entry name" value="Galactose-binding domain-like"/>
    <property type="match status" value="1"/>
</dbReference>
<dbReference type="SMART" id="SM00812">
    <property type="entry name" value="Alpha_L_fucos"/>
    <property type="match status" value="1"/>
</dbReference>
<evidence type="ECO:0000256" key="5">
    <source>
        <dbReference type="ARBA" id="ARBA00022801"/>
    </source>
</evidence>
<dbReference type="Proteomes" id="UP001448614">
    <property type="component" value="Unassembled WGS sequence"/>
</dbReference>
<comment type="similarity">
    <text evidence="2">Belongs to the glycosyl hydrolase 29 family.</text>
</comment>
<sequence length="456" mass="49140">MTLLTPTPAQLRWQQLEFGAFIHFGINTFAGKEWSDGTLPASLFNPEGLDAGSWVRTAKEAGARYLILTAKHHDGFCLWPTATTDYSVESSPWRGGSGDVVREVAEACAEQGVGLGLYLSPRDRNADCYSDPAAYDDFYVQQLTELCTGYGPLMELWFDGAGSVGREYDWDRIIGVVKEHQPDAMIFNMGQPTIRWVGNENGLASDPVNYVVDRTSDTQYTDSTSGLRAEHYLPPECDVSLRRGWFWHPDDEPKSTEHLLAIYYQSVGMGANLLLNLTPDTRGLIPEHDVARLREWKVELDRRLSGAVEATAEHHDGGATLTFPAAVTFNHLELVEDLGSGQRITRHEVFAGGVGDGGFRAGDVGDGGVLVEGKTVGNRRIHQLPVVTANRLHVKLSGAGDTGADGGLASGVARNVPGGGTGGGGRLKSARVYTGALDAGVPTIPEGYEAPTDAPD</sequence>
<proteinExistence type="inferred from homology"/>
<dbReference type="InterPro" id="IPR000933">
    <property type="entry name" value="Glyco_hydro_29"/>
</dbReference>
<dbReference type="RefSeq" id="WP_347781946.1">
    <property type="nucleotide sequence ID" value="NZ_JBBMFV010000004.1"/>
</dbReference>
<dbReference type="PANTHER" id="PTHR10030:SF37">
    <property type="entry name" value="ALPHA-L-FUCOSIDASE-RELATED"/>
    <property type="match status" value="1"/>
</dbReference>
<keyword evidence="4" id="KW-0732">Signal</keyword>
<dbReference type="Pfam" id="PF01120">
    <property type="entry name" value="Alpha_L_fucos"/>
    <property type="match status" value="1"/>
</dbReference>
<evidence type="ECO:0000256" key="4">
    <source>
        <dbReference type="ARBA" id="ARBA00022729"/>
    </source>
</evidence>
<evidence type="ECO:0000256" key="3">
    <source>
        <dbReference type="ARBA" id="ARBA00012662"/>
    </source>
</evidence>
<evidence type="ECO:0000313" key="9">
    <source>
        <dbReference type="Proteomes" id="UP001448614"/>
    </source>
</evidence>
<protein>
    <recommendedName>
        <fullName evidence="3">alpha-L-fucosidase</fullName>
        <ecNumber evidence="3">3.2.1.51</ecNumber>
    </recommendedName>
</protein>
<dbReference type="PRINTS" id="PR00741">
    <property type="entry name" value="GLHYDRLASE29"/>
</dbReference>
<dbReference type="EMBL" id="JBBMFV010000004">
    <property type="protein sequence ID" value="MEO3940363.1"/>
    <property type="molecule type" value="Genomic_DNA"/>
</dbReference>
<dbReference type="PANTHER" id="PTHR10030">
    <property type="entry name" value="ALPHA-L-FUCOSIDASE"/>
    <property type="match status" value="1"/>
</dbReference>
<comment type="caution">
    <text evidence="8">The sequence shown here is derived from an EMBL/GenBank/DDBJ whole genome shotgun (WGS) entry which is preliminary data.</text>
</comment>
<dbReference type="Gene3D" id="3.20.20.80">
    <property type="entry name" value="Glycosidases"/>
    <property type="match status" value="1"/>
</dbReference>
<dbReference type="EC" id="3.2.1.51" evidence="3"/>
<dbReference type="InterPro" id="IPR016286">
    <property type="entry name" value="FUC_metazoa-typ"/>
</dbReference>
<evidence type="ECO:0000256" key="6">
    <source>
        <dbReference type="ARBA" id="ARBA00023295"/>
    </source>
</evidence>
<dbReference type="InterPro" id="IPR017853">
    <property type="entry name" value="GH"/>
</dbReference>
<evidence type="ECO:0000256" key="1">
    <source>
        <dbReference type="ARBA" id="ARBA00004071"/>
    </source>
</evidence>
<evidence type="ECO:0000256" key="2">
    <source>
        <dbReference type="ARBA" id="ARBA00007951"/>
    </source>
</evidence>
<accession>A0ABV0GPF3</accession>
<keyword evidence="5" id="KW-0378">Hydrolase</keyword>
<keyword evidence="6" id="KW-0326">Glycosidase</keyword>
<name>A0ABV0GPF3_PAENI</name>
<comment type="function">
    <text evidence="1">Alpha-L-fucosidase is responsible for hydrolyzing the alpha-1,6-linked fucose joined to the reducing-end N-acetylglucosamine of the carbohydrate moieties of glycoproteins.</text>
</comment>
<dbReference type="InterPro" id="IPR057739">
    <property type="entry name" value="Glyco_hydro_29_N"/>
</dbReference>